<dbReference type="Proteomes" id="UP000887104">
    <property type="component" value="Unassembled WGS sequence"/>
</dbReference>
<evidence type="ECO:0000256" key="1">
    <source>
        <dbReference type="SAM" id="MobiDB-lite"/>
    </source>
</evidence>
<protein>
    <recommendedName>
        <fullName evidence="4">Chromosome partitioning protein ParB</fullName>
    </recommendedName>
</protein>
<accession>A0ABQ4PRS1</accession>
<organism evidence="2 3">
    <name type="scientific">Shewanella sairae</name>
    <dbReference type="NCBI Taxonomy" id="190310"/>
    <lineage>
        <taxon>Bacteria</taxon>
        <taxon>Pseudomonadati</taxon>
        <taxon>Pseudomonadota</taxon>
        <taxon>Gammaproteobacteria</taxon>
        <taxon>Alteromonadales</taxon>
        <taxon>Shewanellaceae</taxon>
        <taxon>Shewanella</taxon>
    </lineage>
</organism>
<gene>
    <name evidence="2" type="ORF">TUM4438_45260</name>
</gene>
<proteinExistence type="predicted"/>
<comment type="caution">
    <text evidence="2">The sequence shown here is derived from an EMBL/GenBank/DDBJ whole genome shotgun (WGS) entry which is preliminary data.</text>
</comment>
<evidence type="ECO:0008006" key="4">
    <source>
        <dbReference type="Google" id="ProtNLM"/>
    </source>
</evidence>
<dbReference type="RefSeq" id="WP_220783496.1">
    <property type="nucleotide sequence ID" value="NZ_BPEY01000186.1"/>
</dbReference>
<evidence type="ECO:0000313" key="2">
    <source>
        <dbReference type="EMBL" id="GIU52461.1"/>
    </source>
</evidence>
<reference evidence="2" key="1">
    <citation type="submission" date="2021-05" db="EMBL/GenBank/DDBJ databases">
        <title>Molecular characterization for Shewanella algae harboring chromosomal blaOXA-55-like strains isolated from clinical and environment sample.</title>
        <authorList>
            <person name="Ohama Y."/>
            <person name="Aoki K."/>
            <person name="Harada S."/>
            <person name="Moriya K."/>
            <person name="Ishii Y."/>
            <person name="Tateda K."/>
        </authorList>
    </citation>
    <scope>NUCLEOTIDE SEQUENCE</scope>
    <source>
        <strain evidence="2">JCM 11563</strain>
    </source>
</reference>
<evidence type="ECO:0000313" key="3">
    <source>
        <dbReference type="Proteomes" id="UP000887104"/>
    </source>
</evidence>
<sequence length="79" mass="8837">MKAPELADLSNTNKSDDLSKAIVSEKIKMGKIEKKTFSLTQGHLDYIFKIALSMSKEKNKSVSNSEALRNILDQHSRGQ</sequence>
<keyword evidence="3" id="KW-1185">Reference proteome</keyword>
<name>A0ABQ4PRS1_9GAMM</name>
<feature type="region of interest" description="Disordered" evidence="1">
    <location>
        <begin position="58"/>
        <end position="79"/>
    </location>
</feature>
<dbReference type="EMBL" id="BPEY01000186">
    <property type="protein sequence ID" value="GIU52461.1"/>
    <property type="molecule type" value="Genomic_DNA"/>
</dbReference>